<dbReference type="RefSeq" id="WP_061983423.1">
    <property type="nucleotide sequence ID" value="NZ_FOPQ01000001.1"/>
</dbReference>
<name>A0A154MC56_9PSEU</name>
<keyword evidence="2" id="KW-0560">Oxidoreductase</keyword>
<keyword evidence="2" id="KW-0223">Dioxygenase</keyword>
<evidence type="ECO:0000259" key="1">
    <source>
        <dbReference type="PROSITE" id="PS51819"/>
    </source>
</evidence>
<reference evidence="3 5" key="2">
    <citation type="submission" date="2016-11" db="EMBL/GenBank/DDBJ databases">
        <title>Genome sequencing of Amycolatopsis regifaucium.</title>
        <authorList>
            <person name="Mayilraj S."/>
            <person name="Kaur N."/>
        </authorList>
    </citation>
    <scope>NUCLEOTIDE SEQUENCE [LARGE SCALE GENOMIC DNA]</scope>
    <source>
        <strain evidence="3 5">GY080</strain>
    </source>
</reference>
<feature type="domain" description="VOC" evidence="1">
    <location>
        <begin position="14"/>
        <end position="132"/>
    </location>
</feature>
<dbReference type="InterPro" id="IPR037523">
    <property type="entry name" value="VOC_core"/>
</dbReference>
<evidence type="ECO:0000313" key="5">
    <source>
        <dbReference type="Proteomes" id="UP000186883"/>
    </source>
</evidence>
<accession>A0A154MC56</accession>
<dbReference type="InterPro" id="IPR004360">
    <property type="entry name" value="Glyas_Fos-R_dOase_dom"/>
</dbReference>
<dbReference type="CDD" id="cd07246">
    <property type="entry name" value="VOC_like"/>
    <property type="match status" value="1"/>
</dbReference>
<protein>
    <submittedName>
        <fullName evidence="2">Extradiol dioxygenase</fullName>
    </submittedName>
</protein>
<dbReference type="Pfam" id="PF00903">
    <property type="entry name" value="Glyoxalase"/>
    <property type="match status" value="1"/>
</dbReference>
<dbReference type="EMBL" id="LQCI01000034">
    <property type="protein sequence ID" value="KZB82161.1"/>
    <property type="molecule type" value="Genomic_DNA"/>
</dbReference>
<dbReference type="EMBL" id="LOBU02000015">
    <property type="protein sequence ID" value="OKA05767.1"/>
    <property type="molecule type" value="Genomic_DNA"/>
</dbReference>
<dbReference type="Proteomes" id="UP000186883">
    <property type="component" value="Unassembled WGS sequence"/>
</dbReference>
<dbReference type="Gene3D" id="3.30.720.120">
    <property type="match status" value="1"/>
</dbReference>
<reference evidence="2 4" key="1">
    <citation type="submission" date="2015-12" db="EMBL/GenBank/DDBJ databases">
        <title>Amycolatopsis regifaucium genome sequencing and assembly.</title>
        <authorList>
            <person name="Mayilraj S."/>
        </authorList>
    </citation>
    <scope>NUCLEOTIDE SEQUENCE [LARGE SCALE GENOMIC DNA]</scope>
    <source>
        <strain evidence="2 4">GY080</strain>
    </source>
</reference>
<dbReference type="SUPFAM" id="SSF54593">
    <property type="entry name" value="Glyoxalase/Bleomycin resistance protein/Dihydroxybiphenyl dioxygenase"/>
    <property type="match status" value="1"/>
</dbReference>
<dbReference type="PROSITE" id="PS51819">
    <property type="entry name" value="VOC"/>
    <property type="match status" value="1"/>
</dbReference>
<dbReference type="AlphaFoldDB" id="A0A154MC56"/>
<dbReference type="Proteomes" id="UP000076321">
    <property type="component" value="Unassembled WGS sequence"/>
</dbReference>
<evidence type="ECO:0000313" key="4">
    <source>
        <dbReference type="Proteomes" id="UP000076321"/>
    </source>
</evidence>
<keyword evidence="5" id="KW-1185">Reference proteome</keyword>
<proteinExistence type="predicted"/>
<sequence>MTSANTAAGPIPAGYHSVTPWIISRDTAGMIDFLMRVFDAEPLGEPVYVEGGKIGHAEVRIGDSVVMLFDAQDDWVDTPAYLRLYVEDSMETQRRAVEAGAEEVTRQTELFFGDRVGRVRDPFGNLWWIQTRLVDLEYPEMERRMNDPKFIEAMRYVSGSKIVPSRCAILEG</sequence>
<dbReference type="InterPro" id="IPR029068">
    <property type="entry name" value="Glyas_Bleomycin-R_OHBP_Dase"/>
</dbReference>
<dbReference type="Gene3D" id="3.30.720.110">
    <property type="match status" value="1"/>
</dbReference>
<dbReference type="PANTHER" id="PTHR34109">
    <property type="entry name" value="BNAUNNG04460D PROTEIN-RELATED"/>
    <property type="match status" value="1"/>
</dbReference>
<organism evidence="2 4">
    <name type="scientific">Amycolatopsis regifaucium</name>
    <dbReference type="NCBI Taxonomy" id="546365"/>
    <lineage>
        <taxon>Bacteria</taxon>
        <taxon>Bacillati</taxon>
        <taxon>Actinomycetota</taxon>
        <taxon>Actinomycetes</taxon>
        <taxon>Pseudonocardiales</taxon>
        <taxon>Pseudonocardiaceae</taxon>
        <taxon>Amycolatopsis</taxon>
    </lineage>
</organism>
<dbReference type="OrthoDB" id="9795306at2"/>
<evidence type="ECO:0000313" key="2">
    <source>
        <dbReference type="EMBL" id="KZB82161.1"/>
    </source>
</evidence>
<dbReference type="GO" id="GO:0051213">
    <property type="term" value="F:dioxygenase activity"/>
    <property type="evidence" value="ECO:0007669"/>
    <property type="project" value="UniProtKB-KW"/>
</dbReference>
<gene>
    <name evidence="3" type="ORF">ATP06_0221485</name>
    <name evidence="2" type="ORF">AVL48_09505</name>
</gene>
<dbReference type="PANTHER" id="PTHR34109:SF1">
    <property type="entry name" value="VOC DOMAIN-CONTAINING PROTEIN"/>
    <property type="match status" value="1"/>
</dbReference>
<evidence type="ECO:0000313" key="3">
    <source>
        <dbReference type="EMBL" id="OKA05767.1"/>
    </source>
</evidence>
<comment type="caution">
    <text evidence="2">The sequence shown here is derived from an EMBL/GenBank/DDBJ whole genome shotgun (WGS) entry which is preliminary data.</text>
</comment>